<feature type="domain" description="IstB-like ATP-binding" evidence="1">
    <location>
        <begin position="4"/>
        <end position="63"/>
    </location>
</feature>
<keyword evidence="3" id="KW-1185">Reference proteome</keyword>
<proteinExistence type="predicted"/>
<evidence type="ECO:0000313" key="2">
    <source>
        <dbReference type="EMBL" id="MUI13940.1"/>
    </source>
</evidence>
<dbReference type="InterPro" id="IPR002611">
    <property type="entry name" value="IstB_ATP-bd"/>
</dbReference>
<dbReference type="Gene3D" id="3.40.50.300">
    <property type="entry name" value="P-loop containing nucleotide triphosphate hydrolases"/>
    <property type="match status" value="1"/>
</dbReference>
<evidence type="ECO:0000259" key="1">
    <source>
        <dbReference type="Pfam" id="PF01695"/>
    </source>
</evidence>
<dbReference type="SUPFAM" id="SSF52540">
    <property type="entry name" value="P-loop containing nucleoside triphosphate hydrolases"/>
    <property type="match status" value="1"/>
</dbReference>
<name>A0A6I3XH97_9BURK</name>
<accession>A0A6I3XH97</accession>
<dbReference type="OrthoDB" id="9773429at2"/>
<dbReference type="Pfam" id="PF01695">
    <property type="entry name" value="IstB_IS21"/>
    <property type="match status" value="1"/>
</dbReference>
<dbReference type="EMBL" id="WNWM01000002">
    <property type="protein sequence ID" value="MUI13940.1"/>
    <property type="molecule type" value="Genomic_DNA"/>
</dbReference>
<organism evidence="2 3">
    <name type="scientific">Pseudoduganella dura</name>
    <dbReference type="NCBI Taxonomy" id="321982"/>
    <lineage>
        <taxon>Bacteria</taxon>
        <taxon>Pseudomonadati</taxon>
        <taxon>Pseudomonadota</taxon>
        <taxon>Betaproteobacteria</taxon>
        <taxon>Burkholderiales</taxon>
        <taxon>Oxalobacteraceae</taxon>
        <taxon>Telluria group</taxon>
        <taxon>Pseudoduganella</taxon>
    </lineage>
</organism>
<dbReference type="AlphaFoldDB" id="A0A6I3XH97"/>
<dbReference type="InterPro" id="IPR027417">
    <property type="entry name" value="P-loop_NTPase"/>
</dbReference>
<dbReference type="GO" id="GO:0005524">
    <property type="term" value="F:ATP binding"/>
    <property type="evidence" value="ECO:0007669"/>
    <property type="project" value="InterPro"/>
</dbReference>
<gene>
    <name evidence="2" type="ORF">GJV26_15975</name>
</gene>
<sequence length="91" mass="10660">MIRDFIEPELLILDEAGMQRGTDEEKSILFEIIDGRYELSRPSILMTNLALPALEEMIGERVLYRLREGNGRQVVFEWESHRKQRVAEKAL</sequence>
<dbReference type="RefSeq" id="WP_155709690.1">
    <property type="nucleotide sequence ID" value="NZ_BMWU01000020.1"/>
</dbReference>
<evidence type="ECO:0000313" key="3">
    <source>
        <dbReference type="Proteomes" id="UP000431684"/>
    </source>
</evidence>
<reference evidence="2 3" key="1">
    <citation type="submission" date="2019-11" db="EMBL/GenBank/DDBJ databases">
        <title>Draft Genome Sequences of Six Type Strains of the Genus Massilia.</title>
        <authorList>
            <person name="Miess H."/>
            <person name="Frediansyah A."/>
            <person name="Goeker M."/>
            <person name="Gross H."/>
        </authorList>
    </citation>
    <scope>NUCLEOTIDE SEQUENCE [LARGE SCALE GENOMIC DNA]</scope>
    <source>
        <strain evidence="2 3">DSM 17513</strain>
    </source>
</reference>
<comment type="caution">
    <text evidence="2">The sequence shown here is derived from an EMBL/GenBank/DDBJ whole genome shotgun (WGS) entry which is preliminary data.</text>
</comment>
<dbReference type="Proteomes" id="UP000431684">
    <property type="component" value="Unassembled WGS sequence"/>
</dbReference>
<protein>
    <recommendedName>
        <fullName evidence="1">IstB-like ATP-binding domain-containing protein</fullName>
    </recommendedName>
</protein>